<sequence length="1112" mass="124816">MCSPIGCIPGIEADSPGAPSVSIEPATPSSSGIGAATTSPAPLSPGNAAASSGPGSSAPSSSPTAATSISPVAQPDPAASPTVPADGTSRILVPGSSATPPVQPPSTRPTTHLSRGIFKPKQYSDGTIRYGMHTAVSTGEPANLDQALASKEWSAAMDHEYQALLRNKTWHLMASALTEVTSVIGKLMTLLGEEYTMLTGMKKEVNFLKDELSSINGLLQRLAGIDSDLDVQTKEWRRQVQEMSYDIEDCIDDFMHRIGHNAMVNSSGLVHRFVRQLKVLRARHQIASQIKELKARVEDANKRRMRYRFDERAFQSTPTTAIDLRLPSLYAEQDGLVGIDKPRDDLVSLLMEGEGSSVQHLKVISVVGPGGLGKTTLACQVYRRLEGHFQCQAFVSLSQQPDLKKILRNILCQVSQQEYLNMEIWDEEKFINAIRDFLQSKRYFIVIDDIWSTQAWKTIKCALYVNNCGSRIMTTRIVSIAKSCSSPHSDHVYELMPLSTENSKSLFFKRIFGSEDTCPPQLEEISFKILEKCKGSSLAILTIASLLANKVSTEEEWDRVYSSIGSTLEKDPYVEEMRRILSLSYDDLPHHLKTCLLYLSIFPEDYEIERDRLVKRWIAEGFIDTEHGQDLQEIGKCHFNDLINRNMVQPVKIQYDGQVDSCRVHDMILDLLVSKSIEENFATFVGDENKKLVLKGKVRRLSLNYYSQDAMLPSTAIISHCRSLSAFGYSDQMPSLVKFQVLRVLDIENSEEMEHKYFEHIRRLIHLEYLRLDLRSVAALPEQLGELQHLRTLDLGGTKITKLPKSIVQLQNLTCLRVSNLELPEKVGNLHALQELSEIKISQNCSASTLLGLGSLTKLRILRLRWCIVNSHTYTRALVDNLLSSLHKLGRLNLRSLCIHGYLSLRVQDYYGRSLDFLMDSWFPTPHLLQKFELSLDYYFPRIPSWIAWLGKLTNLKVNVDPVENETLETLGNLPSLMCLWVTSKAANPKERLVVRSGKFICLKEFHFTCWSNRSGMMFEADAMPNLEKLCISFNASTSLSFAIWHLSSLSHLVVEIICSGATVQEVEALEEDIRSTANLLPNRPTLEVRMWDEENMAKEENMTEGEVSTSS</sequence>
<keyword evidence="6 7" id="KW-0175">Coiled coil</keyword>
<evidence type="ECO:0000259" key="11">
    <source>
        <dbReference type="Pfam" id="PF23559"/>
    </source>
</evidence>
<dbReference type="InterPro" id="IPR041118">
    <property type="entry name" value="Rx_N"/>
</dbReference>
<feature type="compositionally biased region" description="Polar residues" evidence="8">
    <location>
        <begin position="27"/>
        <end position="38"/>
    </location>
</feature>
<evidence type="ECO:0000259" key="12">
    <source>
        <dbReference type="Pfam" id="PF23598"/>
    </source>
</evidence>
<evidence type="ECO:0000256" key="1">
    <source>
        <dbReference type="ARBA" id="ARBA00008894"/>
    </source>
</evidence>
<dbReference type="AlphaFoldDB" id="A0A811RHI8"/>
<dbReference type="SUPFAM" id="SSF52540">
    <property type="entry name" value="P-loop containing nucleoside triphosphate hydrolases"/>
    <property type="match status" value="1"/>
</dbReference>
<dbReference type="CDD" id="cd14798">
    <property type="entry name" value="RX-CC_like"/>
    <property type="match status" value="1"/>
</dbReference>
<dbReference type="Gene3D" id="3.80.10.10">
    <property type="entry name" value="Ribonuclease Inhibitor"/>
    <property type="match status" value="1"/>
</dbReference>
<evidence type="ECO:0000256" key="7">
    <source>
        <dbReference type="SAM" id="Coils"/>
    </source>
</evidence>
<dbReference type="EMBL" id="CAJGYO010000015">
    <property type="protein sequence ID" value="CAD6269825.1"/>
    <property type="molecule type" value="Genomic_DNA"/>
</dbReference>
<dbReference type="FunFam" id="1.10.10.10:FF:000322">
    <property type="entry name" value="Probable disease resistance protein At1g63360"/>
    <property type="match status" value="1"/>
</dbReference>
<dbReference type="GO" id="GO:0043531">
    <property type="term" value="F:ADP binding"/>
    <property type="evidence" value="ECO:0007669"/>
    <property type="project" value="InterPro"/>
</dbReference>
<gene>
    <name evidence="13" type="ORF">NCGR_LOCUS53123</name>
</gene>
<dbReference type="SUPFAM" id="SSF52058">
    <property type="entry name" value="L domain-like"/>
    <property type="match status" value="1"/>
</dbReference>
<dbReference type="InterPro" id="IPR002182">
    <property type="entry name" value="NB-ARC"/>
</dbReference>
<evidence type="ECO:0000259" key="9">
    <source>
        <dbReference type="Pfam" id="PF00931"/>
    </source>
</evidence>
<evidence type="ECO:0000313" key="14">
    <source>
        <dbReference type="Proteomes" id="UP000604825"/>
    </source>
</evidence>
<dbReference type="PRINTS" id="PR00364">
    <property type="entry name" value="DISEASERSIST"/>
</dbReference>
<dbReference type="PANTHER" id="PTHR23155">
    <property type="entry name" value="DISEASE RESISTANCE PROTEIN RP"/>
    <property type="match status" value="1"/>
</dbReference>
<dbReference type="InterPro" id="IPR055414">
    <property type="entry name" value="LRR_R13L4/SHOC2-like"/>
</dbReference>
<dbReference type="Gene3D" id="3.40.50.300">
    <property type="entry name" value="P-loop containing nucleotide triphosphate hydrolases"/>
    <property type="match status" value="1"/>
</dbReference>
<protein>
    <submittedName>
        <fullName evidence="13">Uncharacterized protein</fullName>
    </submittedName>
</protein>
<evidence type="ECO:0000256" key="2">
    <source>
        <dbReference type="ARBA" id="ARBA00022614"/>
    </source>
</evidence>
<feature type="domain" description="Disease resistance R13L4/SHOC-2-like LRR" evidence="12">
    <location>
        <begin position="720"/>
        <end position="1087"/>
    </location>
</feature>
<comment type="similarity">
    <text evidence="1">Belongs to the disease resistance NB-LRR family.</text>
</comment>
<dbReference type="InterPro" id="IPR042197">
    <property type="entry name" value="Apaf_helical"/>
</dbReference>
<dbReference type="InterPro" id="IPR036388">
    <property type="entry name" value="WH-like_DNA-bd_sf"/>
</dbReference>
<evidence type="ECO:0000256" key="5">
    <source>
        <dbReference type="ARBA" id="ARBA00022821"/>
    </source>
</evidence>
<proteinExistence type="inferred from homology"/>
<evidence type="ECO:0000313" key="13">
    <source>
        <dbReference type="EMBL" id="CAD6269825.1"/>
    </source>
</evidence>
<evidence type="ECO:0000256" key="8">
    <source>
        <dbReference type="SAM" id="MobiDB-lite"/>
    </source>
</evidence>
<keyword evidence="2" id="KW-0433">Leucine-rich repeat</keyword>
<accession>A0A811RHI8</accession>
<feature type="domain" description="Disease resistance N-terminal" evidence="10">
    <location>
        <begin position="180"/>
        <end position="262"/>
    </location>
</feature>
<dbReference type="OrthoDB" id="690341at2759"/>
<feature type="coiled-coil region" evidence="7">
    <location>
        <begin position="283"/>
        <end position="310"/>
    </location>
</feature>
<feature type="region of interest" description="Disordered" evidence="8">
    <location>
        <begin position="1"/>
        <end position="114"/>
    </location>
</feature>
<dbReference type="Gene3D" id="1.10.10.10">
    <property type="entry name" value="Winged helix-like DNA-binding domain superfamily/Winged helix DNA-binding domain"/>
    <property type="match status" value="1"/>
</dbReference>
<dbReference type="GO" id="GO:0009626">
    <property type="term" value="P:plant-type hypersensitive response"/>
    <property type="evidence" value="ECO:0007669"/>
    <property type="project" value="UniProtKB-ARBA"/>
</dbReference>
<dbReference type="Gene3D" id="1.10.8.430">
    <property type="entry name" value="Helical domain of apoptotic protease-activating factors"/>
    <property type="match status" value="1"/>
</dbReference>
<comment type="caution">
    <text evidence="13">The sequence shown here is derived from an EMBL/GenBank/DDBJ whole genome shotgun (WGS) entry which is preliminary data.</text>
</comment>
<organism evidence="13 14">
    <name type="scientific">Miscanthus lutarioriparius</name>
    <dbReference type="NCBI Taxonomy" id="422564"/>
    <lineage>
        <taxon>Eukaryota</taxon>
        <taxon>Viridiplantae</taxon>
        <taxon>Streptophyta</taxon>
        <taxon>Embryophyta</taxon>
        <taxon>Tracheophyta</taxon>
        <taxon>Spermatophyta</taxon>
        <taxon>Magnoliopsida</taxon>
        <taxon>Liliopsida</taxon>
        <taxon>Poales</taxon>
        <taxon>Poaceae</taxon>
        <taxon>PACMAD clade</taxon>
        <taxon>Panicoideae</taxon>
        <taxon>Andropogonodae</taxon>
        <taxon>Andropogoneae</taxon>
        <taxon>Saccharinae</taxon>
        <taxon>Miscanthus</taxon>
    </lineage>
</organism>
<keyword evidence="4" id="KW-0547">Nucleotide-binding</keyword>
<dbReference type="GO" id="GO:0042742">
    <property type="term" value="P:defense response to bacterium"/>
    <property type="evidence" value="ECO:0007669"/>
    <property type="project" value="UniProtKB-ARBA"/>
</dbReference>
<reference evidence="13" key="1">
    <citation type="submission" date="2020-10" db="EMBL/GenBank/DDBJ databases">
        <authorList>
            <person name="Han B."/>
            <person name="Lu T."/>
            <person name="Zhao Q."/>
            <person name="Huang X."/>
            <person name="Zhao Y."/>
        </authorList>
    </citation>
    <scope>NUCLEOTIDE SEQUENCE</scope>
</reference>
<feature type="domain" description="Disease resistance protein winged helix" evidence="11">
    <location>
        <begin position="601"/>
        <end position="671"/>
    </location>
</feature>
<dbReference type="InterPro" id="IPR044974">
    <property type="entry name" value="Disease_R_plants"/>
</dbReference>
<dbReference type="InterPro" id="IPR038005">
    <property type="entry name" value="RX-like_CC"/>
</dbReference>
<evidence type="ECO:0000256" key="4">
    <source>
        <dbReference type="ARBA" id="ARBA00022741"/>
    </source>
</evidence>
<keyword evidence="5" id="KW-0611">Plant defense</keyword>
<dbReference type="Pfam" id="PF00931">
    <property type="entry name" value="NB-ARC"/>
    <property type="match status" value="1"/>
</dbReference>
<evidence type="ECO:0000256" key="6">
    <source>
        <dbReference type="ARBA" id="ARBA00023054"/>
    </source>
</evidence>
<dbReference type="GO" id="GO:0002758">
    <property type="term" value="P:innate immune response-activating signaling pathway"/>
    <property type="evidence" value="ECO:0007669"/>
    <property type="project" value="UniProtKB-ARBA"/>
</dbReference>
<evidence type="ECO:0000256" key="3">
    <source>
        <dbReference type="ARBA" id="ARBA00022737"/>
    </source>
</evidence>
<dbReference type="Gene3D" id="1.20.5.4130">
    <property type="match status" value="1"/>
</dbReference>
<feature type="compositionally biased region" description="Low complexity" evidence="8">
    <location>
        <begin position="39"/>
        <end position="71"/>
    </location>
</feature>
<dbReference type="Pfam" id="PF23559">
    <property type="entry name" value="WHD_DRP"/>
    <property type="match status" value="1"/>
</dbReference>
<keyword evidence="14" id="KW-1185">Reference proteome</keyword>
<dbReference type="InterPro" id="IPR027417">
    <property type="entry name" value="P-loop_NTPase"/>
</dbReference>
<dbReference type="PANTHER" id="PTHR23155:SF1137">
    <property type="entry name" value="OS08G0387700 PROTEIN"/>
    <property type="match status" value="1"/>
</dbReference>
<feature type="domain" description="NB-ARC" evidence="9">
    <location>
        <begin position="346"/>
        <end position="513"/>
    </location>
</feature>
<dbReference type="InterPro" id="IPR032675">
    <property type="entry name" value="LRR_dom_sf"/>
</dbReference>
<name>A0A811RHI8_9POAL</name>
<dbReference type="InterPro" id="IPR058922">
    <property type="entry name" value="WHD_DRP"/>
</dbReference>
<evidence type="ECO:0000259" key="10">
    <source>
        <dbReference type="Pfam" id="PF18052"/>
    </source>
</evidence>
<dbReference type="Proteomes" id="UP000604825">
    <property type="component" value="Unassembled WGS sequence"/>
</dbReference>
<dbReference type="Pfam" id="PF18052">
    <property type="entry name" value="Rx_N"/>
    <property type="match status" value="1"/>
</dbReference>
<keyword evidence="3" id="KW-0677">Repeat</keyword>
<dbReference type="Pfam" id="PF23598">
    <property type="entry name" value="LRR_14"/>
    <property type="match status" value="1"/>
</dbReference>